<comment type="caution">
    <text evidence="1">The sequence shown here is derived from an EMBL/GenBank/DDBJ whole genome shotgun (WGS) entry which is preliminary data.</text>
</comment>
<dbReference type="Proteomes" id="UP000789396">
    <property type="component" value="Unassembled WGS sequence"/>
</dbReference>
<protein>
    <submittedName>
        <fullName evidence="1">12871_t:CDS:1</fullName>
    </submittedName>
</protein>
<dbReference type="EMBL" id="CAJVPZ010006952">
    <property type="protein sequence ID" value="CAG8579998.1"/>
    <property type="molecule type" value="Genomic_DNA"/>
</dbReference>
<name>A0A9N9BSZ6_9GLOM</name>
<gene>
    <name evidence="1" type="ORF">RFULGI_LOCUS5807</name>
</gene>
<proteinExistence type="predicted"/>
<sequence>VFEKILLVEEFSDLNDLKLNQFDWKSLENIAVFLKCFAKLSTEMCSSSYPTISAVYPMYNYLIDHCEKRMNDQTSDKISNAAKVAWDKL</sequence>
<accession>A0A9N9BSZ6</accession>
<keyword evidence="2" id="KW-1185">Reference proteome</keyword>
<dbReference type="AlphaFoldDB" id="A0A9N9BSZ6"/>
<reference evidence="1" key="1">
    <citation type="submission" date="2021-06" db="EMBL/GenBank/DDBJ databases">
        <authorList>
            <person name="Kallberg Y."/>
            <person name="Tangrot J."/>
            <person name="Rosling A."/>
        </authorList>
    </citation>
    <scope>NUCLEOTIDE SEQUENCE</scope>
    <source>
        <strain evidence="1">IN212</strain>
    </source>
</reference>
<organism evidence="1 2">
    <name type="scientific">Racocetra fulgida</name>
    <dbReference type="NCBI Taxonomy" id="60492"/>
    <lineage>
        <taxon>Eukaryota</taxon>
        <taxon>Fungi</taxon>
        <taxon>Fungi incertae sedis</taxon>
        <taxon>Mucoromycota</taxon>
        <taxon>Glomeromycotina</taxon>
        <taxon>Glomeromycetes</taxon>
        <taxon>Diversisporales</taxon>
        <taxon>Gigasporaceae</taxon>
        <taxon>Racocetra</taxon>
    </lineage>
</organism>
<dbReference type="OrthoDB" id="2428165at2759"/>
<evidence type="ECO:0000313" key="1">
    <source>
        <dbReference type="EMBL" id="CAG8579998.1"/>
    </source>
</evidence>
<feature type="non-terminal residue" evidence="1">
    <location>
        <position position="1"/>
    </location>
</feature>
<evidence type="ECO:0000313" key="2">
    <source>
        <dbReference type="Proteomes" id="UP000789396"/>
    </source>
</evidence>